<accession>A0ABR4IMU4</accession>
<keyword evidence="2" id="KW-1185">Reference proteome</keyword>
<name>A0ABR4IMU4_9EURO</name>
<dbReference type="Proteomes" id="UP001610446">
    <property type="component" value="Unassembled WGS sequence"/>
</dbReference>
<organism evidence="1 2">
    <name type="scientific">Aspergillus pseudoustus</name>
    <dbReference type="NCBI Taxonomy" id="1810923"/>
    <lineage>
        <taxon>Eukaryota</taxon>
        <taxon>Fungi</taxon>
        <taxon>Dikarya</taxon>
        <taxon>Ascomycota</taxon>
        <taxon>Pezizomycotina</taxon>
        <taxon>Eurotiomycetes</taxon>
        <taxon>Eurotiomycetidae</taxon>
        <taxon>Eurotiales</taxon>
        <taxon>Aspergillaceae</taxon>
        <taxon>Aspergillus</taxon>
        <taxon>Aspergillus subgen. Nidulantes</taxon>
    </lineage>
</organism>
<reference evidence="1 2" key="1">
    <citation type="submission" date="2024-07" db="EMBL/GenBank/DDBJ databases">
        <title>Section-level genome sequencing and comparative genomics of Aspergillus sections Usti and Cavernicolus.</title>
        <authorList>
            <consortium name="Lawrence Berkeley National Laboratory"/>
            <person name="Nybo J.L."/>
            <person name="Vesth T.C."/>
            <person name="Theobald S."/>
            <person name="Frisvad J.C."/>
            <person name="Larsen T.O."/>
            <person name="Kjaerboelling I."/>
            <person name="Rothschild-Mancinelli K."/>
            <person name="Lyhne E.K."/>
            <person name="Kogle M.E."/>
            <person name="Barry K."/>
            <person name="Clum A."/>
            <person name="Na H."/>
            <person name="Ledsgaard L."/>
            <person name="Lin J."/>
            <person name="Lipzen A."/>
            <person name="Kuo A."/>
            <person name="Riley R."/>
            <person name="Mondo S."/>
            <person name="Labutti K."/>
            <person name="Haridas S."/>
            <person name="Pangalinan J."/>
            <person name="Salamov A.A."/>
            <person name="Simmons B.A."/>
            <person name="Magnuson J.K."/>
            <person name="Chen J."/>
            <person name="Drula E."/>
            <person name="Henrissat B."/>
            <person name="Wiebenga A."/>
            <person name="Lubbers R.J."/>
            <person name="Gomes A.C."/>
            <person name="Makela M.R."/>
            <person name="Stajich J."/>
            <person name="Grigoriev I.V."/>
            <person name="Mortensen U.H."/>
            <person name="De Vries R.P."/>
            <person name="Baker S.E."/>
            <person name="Andersen M.R."/>
        </authorList>
    </citation>
    <scope>NUCLEOTIDE SEQUENCE [LARGE SCALE GENOMIC DNA]</scope>
    <source>
        <strain evidence="1 2">CBS 123904</strain>
    </source>
</reference>
<gene>
    <name evidence="1" type="ORF">BJY01DRAFT_255141</name>
</gene>
<evidence type="ECO:0000313" key="2">
    <source>
        <dbReference type="Proteomes" id="UP001610446"/>
    </source>
</evidence>
<dbReference type="EMBL" id="JBFXLU010000344">
    <property type="protein sequence ID" value="KAL2829087.1"/>
    <property type="molecule type" value="Genomic_DNA"/>
</dbReference>
<comment type="caution">
    <text evidence="1">The sequence shown here is derived from an EMBL/GenBank/DDBJ whole genome shotgun (WGS) entry which is preliminary data.</text>
</comment>
<evidence type="ECO:0000313" key="1">
    <source>
        <dbReference type="EMBL" id="KAL2829087.1"/>
    </source>
</evidence>
<protein>
    <submittedName>
        <fullName evidence="1">Uncharacterized protein</fullName>
    </submittedName>
</protein>
<sequence length="331" mass="37989">MCFSFSLDEDPLWTEIDNAKNLDALIELFPKILSSKRPQKYALEILRQATSSGNIKQYNLSAPEVFSHPINFNTTYLIGEDALCPAIRAGHGHITLDLLERCIRFIRPTDFGYLASAATRAAIEVDNIDIIKRALQADFDGVDLIRALELACKTAKVHLVAAIVQRIKASLGKQYPWRETVLRHKRLLPNLADMLYSNTSVDYEYMVLPLLPLFAKCAPYHTREIKEASRNPFSRDIHGNRDEQRRLDQEAYACLRAYKDLSFVFPQDKIMRAIHESSCFNKTRFQSVPRKIKFTTYSKEDCPIILDSLELPDIIKTKLSEYLRQCDIKKA</sequence>
<proteinExistence type="predicted"/>